<dbReference type="RefSeq" id="WP_376976711.1">
    <property type="nucleotide sequence ID" value="NZ_JBHSDQ010000002.1"/>
</dbReference>
<protein>
    <recommendedName>
        <fullName evidence="4">DUF3995 domain-containing protein</fullName>
    </recommendedName>
</protein>
<evidence type="ECO:0008006" key="4">
    <source>
        <dbReference type="Google" id="ProtNLM"/>
    </source>
</evidence>
<gene>
    <name evidence="2" type="ORF">ACFO0G_05545</name>
</gene>
<dbReference type="Proteomes" id="UP001595778">
    <property type="component" value="Unassembled WGS sequence"/>
</dbReference>
<reference evidence="3" key="1">
    <citation type="journal article" date="2019" name="Int. J. Syst. Evol. Microbiol.">
        <title>The Global Catalogue of Microorganisms (GCM) 10K type strain sequencing project: providing services to taxonomists for standard genome sequencing and annotation.</title>
        <authorList>
            <consortium name="The Broad Institute Genomics Platform"/>
            <consortium name="The Broad Institute Genome Sequencing Center for Infectious Disease"/>
            <person name="Wu L."/>
            <person name="Ma J."/>
        </authorList>
    </citation>
    <scope>NUCLEOTIDE SEQUENCE [LARGE SCALE GENOMIC DNA]</scope>
    <source>
        <strain evidence="3">PJ61</strain>
    </source>
</reference>
<feature type="transmembrane region" description="Helical" evidence="1">
    <location>
        <begin position="118"/>
        <end position="140"/>
    </location>
</feature>
<accession>A0ABV8WK58</accession>
<organism evidence="2 3">
    <name type="scientific">Arthrobacter sedimenti</name>
    <dbReference type="NCBI Taxonomy" id="2694931"/>
    <lineage>
        <taxon>Bacteria</taxon>
        <taxon>Bacillati</taxon>
        <taxon>Actinomycetota</taxon>
        <taxon>Actinomycetes</taxon>
        <taxon>Micrococcales</taxon>
        <taxon>Micrococcaceae</taxon>
        <taxon>Arthrobacter</taxon>
    </lineage>
</organism>
<keyword evidence="1" id="KW-0472">Membrane</keyword>
<keyword evidence="1" id="KW-0812">Transmembrane</keyword>
<evidence type="ECO:0000313" key="2">
    <source>
        <dbReference type="EMBL" id="MFC4395548.1"/>
    </source>
</evidence>
<feature type="transmembrane region" description="Helical" evidence="1">
    <location>
        <begin position="83"/>
        <end position="106"/>
    </location>
</feature>
<sequence length="154" mass="16740">MTRRGTWLRYGLLSVLLIGIHLVIAWYFSEGVYQGGANVPLRRFPEDVDVFFVLTFTPTFIGLKFLWYDSAVRSFTKGYRPPAVMVVFIAGYVVALAIDIACLVAASKPIADSGLAVFGSILQSPFVLILAGAVVAGLALNKDFPPETQPGTPR</sequence>
<feature type="transmembrane region" description="Helical" evidence="1">
    <location>
        <begin position="7"/>
        <end position="28"/>
    </location>
</feature>
<evidence type="ECO:0000256" key="1">
    <source>
        <dbReference type="SAM" id="Phobius"/>
    </source>
</evidence>
<name>A0ABV8WK58_9MICC</name>
<keyword evidence="1" id="KW-1133">Transmembrane helix</keyword>
<dbReference type="EMBL" id="JBHSDQ010000002">
    <property type="protein sequence ID" value="MFC4395548.1"/>
    <property type="molecule type" value="Genomic_DNA"/>
</dbReference>
<comment type="caution">
    <text evidence="2">The sequence shown here is derived from an EMBL/GenBank/DDBJ whole genome shotgun (WGS) entry which is preliminary data.</text>
</comment>
<keyword evidence="3" id="KW-1185">Reference proteome</keyword>
<feature type="transmembrane region" description="Helical" evidence="1">
    <location>
        <begin position="48"/>
        <end position="67"/>
    </location>
</feature>
<evidence type="ECO:0000313" key="3">
    <source>
        <dbReference type="Proteomes" id="UP001595778"/>
    </source>
</evidence>
<proteinExistence type="predicted"/>